<protein>
    <submittedName>
        <fullName evidence="8">Peptide/nickel transport system ATP-binding protein</fullName>
    </submittedName>
</protein>
<dbReference type="InterPro" id="IPR003593">
    <property type="entry name" value="AAA+_ATPase"/>
</dbReference>
<evidence type="ECO:0000256" key="6">
    <source>
        <dbReference type="SAM" id="MobiDB-lite"/>
    </source>
</evidence>
<evidence type="ECO:0000256" key="4">
    <source>
        <dbReference type="ARBA" id="ARBA00022741"/>
    </source>
</evidence>
<evidence type="ECO:0000313" key="8">
    <source>
        <dbReference type="EMBL" id="TDP60413.1"/>
    </source>
</evidence>
<keyword evidence="9" id="KW-1185">Reference proteome</keyword>
<dbReference type="InterPro" id="IPR027417">
    <property type="entry name" value="P-loop_NTPase"/>
</dbReference>
<dbReference type="EMBL" id="SNXS01000016">
    <property type="protein sequence ID" value="TDP60413.1"/>
    <property type="molecule type" value="Genomic_DNA"/>
</dbReference>
<dbReference type="PROSITE" id="PS00211">
    <property type="entry name" value="ABC_TRANSPORTER_1"/>
    <property type="match status" value="1"/>
</dbReference>
<keyword evidence="3" id="KW-1003">Cell membrane</keyword>
<name>A0A4R6QEQ2_9BURK</name>
<dbReference type="Gene3D" id="3.40.50.300">
    <property type="entry name" value="P-loop containing nucleotide triphosphate hydrolases"/>
    <property type="match status" value="1"/>
</dbReference>
<evidence type="ECO:0000256" key="5">
    <source>
        <dbReference type="ARBA" id="ARBA00022840"/>
    </source>
</evidence>
<dbReference type="SUPFAM" id="SSF52540">
    <property type="entry name" value="P-loop containing nucleoside triphosphate hydrolases"/>
    <property type="match status" value="1"/>
</dbReference>
<evidence type="ECO:0000256" key="3">
    <source>
        <dbReference type="ARBA" id="ARBA00022475"/>
    </source>
</evidence>
<keyword evidence="3" id="KW-0472">Membrane</keyword>
<comment type="caution">
    <text evidence="8">The sequence shown here is derived from an EMBL/GenBank/DDBJ whole genome shotgun (WGS) entry which is preliminary data.</text>
</comment>
<dbReference type="InterPro" id="IPR017871">
    <property type="entry name" value="ABC_transporter-like_CS"/>
</dbReference>
<dbReference type="PANTHER" id="PTHR43776">
    <property type="entry name" value="TRANSPORT ATP-BINDING PROTEIN"/>
    <property type="match status" value="1"/>
</dbReference>
<dbReference type="SMART" id="SM00382">
    <property type="entry name" value="AAA"/>
    <property type="match status" value="1"/>
</dbReference>
<dbReference type="CDD" id="cd03257">
    <property type="entry name" value="ABC_NikE_OppD_transporters"/>
    <property type="match status" value="1"/>
</dbReference>
<evidence type="ECO:0000313" key="9">
    <source>
        <dbReference type="Proteomes" id="UP000295361"/>
    </source>
</evidence>
<dbReference type="AlphaFoldDB" id="A0A4R6QEQ2"/>
<feature type="domain" description="ABC transporter" evidence="7">
    <location>
        <begin position="33"/>
        <end position="270"/>
    </location>
</feature>
<keyword evidence="4" id="KW-0547">Nucleotide-binding</keyword>
<dbReference type="PANTHER" id="PTHR43776:SF7">
    <property type="entry name" value="D,D-DIPEPTIDE TRANSPORT ATP-BINDING PROTEIN DDPF-RELATED"/>
    <property type="match status" value="1"/>
</dbReference>
<proteinExistence type="inferred from homology"/>
<evidence type="ECO:0000259" key="7">
    <source>
        <dbReference type="PROSITE" id="PS50893"/>
    </source>
</evidence>
<dbReference type="InterPro" id="IPR003439">
    <property type="entry name" value="ABC_transporter-like_ATP-bd"/>
</dbReference>
<dbReference type="GO" id="GO:0005524">
    <property type="term" value="F:ATP binding"/>
    <property type="evidence" value="ECO:0007669"/>
    <property type="project" value="UniProtKB-KW"/>
</dbReference>
<keyword evidence="5 8" id="KW-0067">ATP-binding</keyword>
<dbReference type="PROSITE" id="PS50893">
    <property type="entry name" value="ABC_TRANSPORTER_2"/>
    <property type="match status" value="1"/>
</dbReference>
<keyword evidence="2" id="KW-0813">Transport</keyword>
<evidence type="ECO:0000256" key="1">
    <source>
        <dbReference type="ARBA" id="ARBA00005417"/>
    </source>
</evidence>
<comment type="similarity">
    <text evidence="1">Belongs to the ABC transporter superfamily.</text>
</comment>
<dbReference type="Pfam" id="PF00005">
    <property type="entry name" value="ABC_tran"/>
    <property type="match status" value="1"/>
</dbReference>
<dbReference type="GO" id="GO:0016887">
    <property type="term" value="F:ATP hydrolysis activity"/>
    <property type="evidence" value="ECO:0007669"/>
    <property type="project" value="InterPro"/>
</dbReference>
<dbReference type="GO" id="GO:0055085">
    <property type="term" value="P:transmembrane transport"/>
    <property type="evidence" value="ECO:0007669"/>
    <property type="project" value="UniProtKB-ARBA"/>
</dbReference>
<feature type="region of interest" description="Disordered" evidence="6">
    <location>
        <begin position="1"/>
        <end position="30"/>
    </location>
</feature>
<reference evidence="8 9" key="1">
    <citation type="submission" date="2019-03" db="EMBL/GenBank/DDBJ databases">
        <title>Genomic Encyclopedia of Type Strains, Phase IV (KMG-IV): sequencing the most valuable type-strain genomes for metagenomic binning, comparative biology and taxonomic classification.</title>
        <authorList>
            <person name="Goeker M."/>
        </authorList>
    </citation>
    <scope>NUCLEOTIDE SEQUENCE [LARGE SCALE GENOMIC DNA]</scope>
    <source>
        <strain evidence="8 9">DSM 16998</strain>
    </source>
</reference>
<dbReference type="InParanoid" id="A0A4R6QEQ2"/>
<gene>
    <name evidence="8" type="ORF">DES47_11612</name>
</gene>
<sequence>MKAQPNEPAPGRPEAGSHRSAQHEGTPVNAPLLELDGVAVRYASRRTAAVEGVSLSIEAGRTLGVVGESGCGKSTLAKAVMGLVPVTAGTLRFGGRDITRLTPRQRLRAGISMQIVFQDPQSSLDPRMRVRDLIIEPLRIAGGATAGVAEALADQVGLPRDALASRPHEFSGGQRQRIAIARALAARPRLLVLDEPTSALDLSVQAQILNLVLDLQREHGFAYLFISHDMAVVRHLADTVAVMFRGQVVEQGSTAEVLDAPRHAYTQELMHSALSGQDTGAVETTT</sequence>
<dbReference type="Proteomes" id="UP000295361">
    <property type="component" value="Unassembled WGS sequence"/>
</dbReference>
<organism evidence="8 9">
    <name type="scientific">Roseateles toxinivorans</name>
    <dbReference type="NCBI Taxonomy" id="270368"/>
    <lineage>
        <taxon>Bacteria</taxon>
        <taxon>Pseudomonadati</taxon>
        <taxon>Pseudomonadota</taxon>
        <taxon>Betaproteobacteria</taxon>
        <taxon>Burkholderiales</taxon>
        <taxon>Sphaerotilaceae</taxon>
        <taxon>Roseateles</taxon>
    </lineage>
</organism>
<evidence type="ECO:0000256" key="2">
    <source>
        <dbReference type="ARBA" id="ARBA00022448"/>
    </source>
</evidence>
<accession>A0A4R6QEQ2</accession>
<dbReference type="InterPro" id="IPR050319">
    <property type="entry name" value="ABC_transp_ATP-bind"/>
</dbReference>